<dbReference type="InterPro" id="IPR036452">
    <property type="entry name" value="Ribo_hydro-like"/>
</dbReference>
<dbReference type="PANTHER" id="PTHR46190">
    <property type="entry name" value="SI:CH211-201H21.5-RELATED"/>
    <property type="match status" value="1"/>
</dbReference>
<organism evidence="3 4">
    <name type="scientific">Bugula neritina</name>
    <name type="common">Brown bryozoan</name>
    <name type="synonym">Sertularia neritina</name>
    <dbReference type="NCBI Taxonomy" id="10212"/>
    <lineage>
        <taxon>Eukaryota</taxon>
        <taxon>Metazoa</taxon>
        <taxon>Spiralia</taxon>
        <taxon>Lophotrochozoa</taxon>
        <taxon>Bryozoa</taxon>
        <taxon>Gymnolaemata</taxon>
        <taxon>Cheilostomatida</taxon>
        <taxon>Flustrina</taxon>
        <taxon>Buguloidea</taxon>
        <taxon>Bugulidae</taxon>
        <taxon>Bugula</taxon>
    </lineage>
</organism>
<sequence>MASSSDSANNSAKEKLKFIIDCDCGIDDAVAILMMLQAKEICSEIDLLAITCIDGNCPVDVAVQNVLRTLKVSQQSVS</sequence>
<gene>
    <name evidence="3" type="ORF">EB796_010206</name>
</gene>
<dbReference type="PANTHER" id="PTHR46190:SF1">
    <property type="entry name" value="SI:CH211-201H21.5"/>
    <property type="match status" value="1"/>
</dbReference>
<dbReference type="OrthoDB" id="432381at2759"/>
<feature type="domain" description="Inosine/uridine-preferring nucleoside hydrolase" evidence="2">
    <location>
        <begin position="19"/>
        <end position="76"/>
    </location>
</feature>
<accession>A0A7J7JZW5</accession>
<reference evidence="3" key="1">
    <citation type="submission" date="2020-06" db="EMBL/GenBank/DDBJ databases">
        <title>Draft genome of Bugula neritina, a colonial animal packing powerful symbionts and potential medicines.</title>
        <authorList>
            <person name="Rayko M."/>
        </authorList>
    </citation>
    <scope>NUCLEOTIDE SEQUENCE [LARGE SCALE GENOMIC DNA]</scope>
    <source>
        <strain evidence="3">Kwan_BN1</strain>
    </source>
</reference>
<proteinExistence type="inferred from homology"/>
<dbReference type="EMBL" id="VXIV02001597">
    <property type="protein sequence ID" value="KAF6031483.1"/>
    <property type="molecule type" value="Genomic_DNA"/>
</dbReference>
<dbReference type="InterPro" id="IPR001910">
    <property type="entry name" value="Inosine/uridine_hydrolase_dom"/>
</dbReference>
<protein>
    <submittedName>
        <fullName evidence="3">MED15</fullName>
    </submittedName>
</protein>
<name>A0A7J7JZW5_BUGNE</name>
<evidence type="ECO:0000313" key="3">
    <source>
        <dbReference type="EMBL" id="KAF6031483.1"/>
    </source>
</evidence>
<comment type="similarity">
    <text evidence="1">Belongs to the IUNH family.</text>
</comment>
<evidence type="ECO:0000313" key="4">
    <source>
        <dbReference type="Proteomes" id="UP000593567"/>
    </source>
</evidence>
<dbReference type="SUPFAM" id="SSF53590">
    <property type="entry name" value="Nucleoside hydrolase"/>
    <property type="match status" value="1"/>
</dbReference>
<keyword evidence="4" id="KW-1185">Reference proteome</keyword>
<dbReference type="GO" id="GO:0016799">
    <property type="term" value="F:hydrolase activity, hydrolyzing N-glycosyl compounds"/>
    <property type="evidence" value="ECO:0007669"/>
    <property type="project" value="InterPro"/>
</dbReference>
<dbReference type="InterPro" id="IPR052775">
    <property type="entry name" value="IUN_hydrolase"/>
</dbReference>
<evidence type="ECO:0000256" key="1">
    <source>
        <dbReference type="ARBA" id="ARBA00009176"/>
    </source>
</evidence>
<dbReference type="Pfam" id="PF01156">
    <property type="entry name" value="IU_nuc_hydro"/>
    <property type="match status" value="1"/>
</dbReference>
<comment type="caution">
    <text evidence="3">The sequence shown here is derived from an EMBL/GenBank/DDBJ whole genome shotgun (WGS) entry which is preliminary data.</text>
</comment>
<dbReference type="AlphaFoldDB" id="A0A7J7JZW5"/>
<dbReference type="Proteomes" id="UP000593567">
    <property type="component" value="Unassembled WGS sequence"/>
</dbReference>
<evidence type="ECO:0000259" key="2">
    <source>
        <dbReference type="Pfam" id="PF01156"/>
    </source>
</evidence>
<dbReference type="Gene3D" id="3.90.245.10">
    <property type="entry name" value="Ribonucleoside hydrolase-like"/>
    <property type="match status" value="1"/>
</dbReference>